<evidence type="ECO:0000256" key="2">
    <source>
        <dbReference type="SAM" id="SignalP"/>
    </source>
</evidence>
<dbReference type="InterPro" id="IPR001087">
    <property type="entry name" value="GDSL"/>
</dbReference>
<dbReference type="CDD" id="cd00229">
    <property type="entry name" value="SGNH_hydrolase"/>
    <property type="match status" value="1"/>
</dbReference>
<dbReference type="SUPFAM" id="SSF52266">
    <property type="entry name" value="SGNH hydrolase"/>
    <property type="match status" value="1"/>
</dbReference>
<feature type="chain" id="PRO_5039679915" evidence="2">
    <location>
        <begin position="22"/>
        <end position="413"/>
    </location>
</feature>
<dbReference type="EMBL" id="CP001810">
    <property type="protein sequence ID" value="ADL33273.1"/>
    <property type="molecule type" value="Genomic_DNA"/>
</dbReference>
<keyword evidence="3" id="KW-0378">Hydrolase</keyword>
<keyword evidence="2" id="KW-0732">Signal</keyword>
<feature type="signal peptide" evidence="2">
    <location>
        <begin position="1"/>
        <end position="21"/>
    </location>
</feature>
<dbReference type="HOGENOM" id="CLU_665119_0_0_9"/>
<evidence type="ECO:0000313" key="3">
    <source>
        <dbReference type="EMBL" id="ADL33273.1"/>
    </source>
</evidence>
<dbReference type="RefSeq" id="WP_013279930.1">
    <property type="nucleotide sequence ID" value="NC_014387.1"/>
</dbReference>
<dbReference type="Gene3D" id="3.40.50.1110">
    <property type="entry name" value="SGNH hydrolase"/>
    <property type="match status" value="1"/>
</dbReference>
<sequence>MKKKILTLTATILAFSTIVTGCSFGQDDTKEATEYINDETLNSTDDSSALESTGNIIVADDLATPDFEDYTTAAATAEASAAPSVDETQEEDKVVMVFFGDSQIANGRNDGTDIPTLVQQRVPNSVAINLAIGGTTASLEASTADYEDYENWSSNCFVGMVHAFTGKVKKENVLSSNPDLMTAMDSVSPSDVDYYFIEYGANDFFSKVPLDKFNTDQNYDDIHTYYGALRLGISELRQSSPNAKFFLISPVYGIYKDNSGNYLGDSYVVSNGFGTLSDYAKKAGNVSADEENAFLVDAMFMSRFDLYLDTADQYLMDNVHLTETGRRILARIVAHWPNGFEFNEPKAYRESDYINIATFDPDEFYRLDDGVLMDAFPDQFELLVKGEYKLVKPNENTPQLPDSSSQESTQENG</sequence>
<name>E0S0E8_BUTPB</name>
<dbReference type="KEGG" id="bpb:bpr_I0527"/>
<dbReference type="AlphaFoldDB" id="E0S0E8"/>
<dbReference type="STRING" id="515622.bpr_I0527"/>
<gene>
    <name evidence="3" type="ordered locus">bpr_I0527</name>
</gene>
<accession>E0S0E8</accession>
<dbReference type="eggNOG" id="COG2755">
    <property type="taxonomic scope" value="Bacteria"/>
</dbReference>
<evidence type="ECO:0000256" key="1">
    <source>
        <dbReference type="SAM" id="MobiDB-lite"/>
    </source>
</evidence>
<keyword evidence="4" id="KW-1185">Reference proteome</keyword>
<dbReference type="GO" id="GO:0016788">
    <property type="term" value="F:hydrolase activity, acting on ester bonds"/>
    <property type="evidence" value="ECO:0007669"/>
    <property type="project" value="InterPro"/>
</dbReference>
<evidence type="ECO:0000313" key="4">
    <source>
        <dbReference type="Proteomes" id="UP000001299"/>
    </source>
</evidence>
<dbReference type="PROSITE" id="PS51257">
    <property type="entry name" value="PROKAR_LIPOPROTEIN"/>
    <property type="match status" value="1"/>
</dbReference>
<protein>
    <submittedName>
        <fullName evidence="3">GDSL-family lipase/acylhydrolase</fullName>
    </submittedName>
</protein>
<feature type="compositionally biased region" description="Polar residues" evidence="1">
    <location>
        <begin position="394"/>
        <end position="413"/>
    </location>
</feature>
<dbReference type="Proteomes" id="UP000001299">
    <property type="component" value="Chromosome 1"/>
</dbReference>
<reference evidence="3 4" key="1">
    <citation type="journal article" date="2010" name="PLoS ONE">
        <title>The glycobiome of the rumen bacterium Butyrivibrio proteoclasticus B316(T) highlights adaptation to a polysaccharide-rich environment.</title>
        <authorList>
            <person name="Kelly W.J."/>
            <person name="Leahy S.C."/>
            <person name="Altermann E."/>
            <person name="Yeoman C.J."/>
            <person name="Dunne J.C."/>
            <person name="Kong Z."/>
            <person name="Pacheco D.M."/>
            <person name="Li D."/>
            <person name="Noel S.J."/>
            <person name="Moon C.D."/>
            <person name="Cookson A.L."/>
            <person name="Attwood G.T."/>
        </authorList>
    </citation>
    <scope>NUCLEOTIDE SEQUENCE [LARGE SCALE GENOMIC DNA]</scope>
    <source>
        <strain evidence="4">ATCC 51982 / DSM 14932 / B316</strain>
    </source>
</reference>
<organism evidence="3 4">
    <name type="scientific">Butyrivibrio proteoclasticus (strain ATCC 51982 / DSM 14932 / B316)</name>
    <name type="common">Clostridium proteoclasticum</name>
    <dbReference type="NCBI Taxonomy" id="515622"/>
    <lineage>
        <taxon>Bacteria</taxon>
        <taxon>Bacillati</taxon>
        <taxon>Bacillota</taxon>
        <taxon>Clostridia</taxon>
        <taxon>Lachnospirales</taxon>
        <taxon>Lachnospiraceae</taxon>
        <taxon>Butyrivibrio</taxon>
    </lineage>
</organism>
<dbReference type="Pfam" id="PF00657">
    <property type="entry name" value="Lipase_GDSL"/>
    <property type="match status" value="1"/>
</dbReference>
<feature type="region of interest" description="Disordered" evidence="1">
    <location>
        <begin position="393"/>
        <end position="413"/>
    </location>
</feature>
<proteinExistence type="predicted"/>
<dbReference type="InterPro" id="IPR036514">
    <property type="entry name" value="SGNH_hydro_sf"/>
</dbReference>